<dbReference type="InterPro" id="IPR050653">
    <property type="entry name" value="Prot_Inhib_GrowthFact_Antg"/>
</dbReference>
<dbReference type="SMART" id="SM00280">
    <property type="entry name" value="KAZAL"/>
    <property type="match status" value="1"/>
</dbReference>
<dbReference type="PROSITE" id="PS51465">
    <property type="entry name" value="KAZAL_2"/>
    <property type="match status" value="1"/>
</dbReference>
<protein>
    <recommendedName>
        <fullName evidence="2">Kazal-like domain-containing protein</fullName>
    </recommendedName>
</protein>
<accession>A0A8C5S8E6</accession>
<dbReference type="Ensembl" id="ENSLLTT00000015415.1">
    <property type="protein sequence ID" value="ENSLLTP00000014828.1"/>
    <property type="gene ID" value="ENSLLTG00000011385.1"/>
</dbReference>
<dbReference type="Pfam" id="PF07648">
    <property type="entry name" value="Kazal_2"/>
    <property type="match status" value="1"/>
</dbReference>
<dbReference type="Proteomes" id="UP000694406">
    <property type="component" value="Unplaced"/>
</dbReference>
<proteinExistence type="predicted"/>
<feature type="domain" description="Kazal-like" evidence="2">
    <location>
        <begin position="1"/>
        <end position="56"/>
    </location>
</feature>
<keyword evidence="1" id="KW-1015">Disulfide bond</keyword>
<reference evidence="3" key="2">
    <citation type="submission" date="2025-09" db="UniProtKB">
        <authorList>
            <consortium name="Ensembl"/>
        </authorList>
    </citation>
    <scope>IDENTIFICATION</scope>
</reference>
<dbReference type="CDD" id="cd00104">
    <property type="entry name" value="KAZAL_FS"/>
    <property type="match status" value="1"/>
</dbReference>
<organism evidence="3 4">
    <name type="scientific">Laticauda laticaudata</name>
    <name type="common">Blue-ringed sea krait</name>
    <name type="synonym">Blue-lipped sea krait</name>
    <dbReference type="NCBI Taxonomy" id="8630"/>
    <lineage>
        <taxon>Eukaryota</taxon>
        <taxon>Metazoa</taxon>
        <taxon>Chordata</taxon>
        <taxon>Craniata</taxon>
        <taxon>Vertebrata</taxon>
        <taxon>Euteleostomi</taxon>
        <taxon>Lepidosauria</taxon>
        <taxon>Squamata</taxon>
        <taxon>Bifurcata</taxon>
        <taxon>Unidentata</taxon>
        <taxon>Episquamata</taxon>
        <taxon>Toxicofera</taxon>
        <taxon>Serpentes</taxon>
        <taxon>Colubroidea</taxon>
        <taxon>Elapidae</taxon>
        <taxon>Laticaudinae</taxon>
        <taxon>Laticauda</taxon>
    </lineage>
</organism>
<sequence>CVPSIWATCLSEKCNSDYVPVCGSNGDTYQNECYLRQAACKQQSEILVASEGSCATGRYSRLCATYCYPGIR</sequence>
<dbReference type="GO" id="GO:0005576">
    <property type="term" value="C:extracellular region"/>
    <property type="evidence" value="ECO:0007669"/>
    <property type="project" value="TreeGrafter"/>
</dbReference>
<dbReference type="InterPro" id="IPR036058">
    <property type="entry name" value="Kazal_dom_sf"/>
</dbReference>
<dbReference type="AlphaFoldDB" id="A0A8C5S8E6"/>
<dbReference type="PANTHER" id="PTHR10913">
    <property type="entry name" value="FOLLISTATIN-RELATED"/>
    <property type="match status" value="1"/>
</dbReference>
<evidence type="ECO:0000313" key="4">
    <source>
        <dbReference type="Proteomes" id="UP000694406"/>
    </source>
</evidence>
<dbReference type="FunFam" id="3.30.60.30:FF:000051">
    <property type="entry name" value="LOW QUALITY PROTEIN: tomoregulin-1"/>
    <property type="match status" value="1"/>
</dbReference>
<name>A0A8C5S8E6_LATLA</name>
<dbReference type="PANTHER" id="PTHR10913:SF80">
    <property type="entry name" value="TOMOREGULIN-2"/>
    <property type="match status" value="1"/>
</dbReference>
<evidence type="ECO:0000256" key="1">
    <source>
        <dbReference type="ARBA" id="ARBA00023157"/>
    </source>
</evidence>
<dbReference type="GO" id="GO:0030154">
    <property type="term" value="P:cell differentiation"/>
    <property type="evidence" value="ECO:0007669"/>
    <property type="project" value="TreeGrafter"/>
</dbReference>
<dbReference type="InterPro" id="IPR002350">
    <property type="entry name" value="Kazal_dom"/>
</dbReference>
<evidence type="ECO:0000313" key="3">
    <source>
        <dbReference type="Ensembl" id="ENSLLTP00000014828.1"/>
    </source>
</evidence>
<evidence type="ECO:0000259" key="2">
    <source>
        <dbReference type="PROSITE" id="PS51465"/>
    </source>
</evidence>
<dbReference type="GeneTree" id="ENSGT00940000177172"/>
<dbReference type="Gene3D" id="3.30.60.30">
    <property type="match status" value="1"/>
</dbReference>
<reference evidence="3" key="1">
    <citation type="submission" date="2025-08" db="UniProtKB">
        <authorList>
            <consortium name="Ensembl"/>
        </authorList>
    </citation>
    <scope>IDENTIFICATION</scope>
</reference>
<dbReference type="SUPFAM" id="SSF100895">
    <property type="entry name" value="Kazal-type serine protease inhibitors"/>
    <property type="match status" value="1"/>
</dbReference>
<keyword evidence="4" id="KW-1185">Reference proteome</keyword>